<evidence type="ECO:0000256" key="5">
    <source>
        <dbReference type="HAMAP-Rule" id="MF_02126"/>
    </source>
</evidence>
<evidence type="ECO:0000259" key="6">
    <source>
        <dbReference type="Pfam" id="PF05175"/>
    </source>
</evidence>
<feature type="domain" description="Methyltransferase small" evidence="6">
    <location>
        <begin position="104"/>
        <end position="259"/>
    </location>
</feature>
<comment type="function">
    <text evidence="5">Methylates the class 1 translation termination release factors RF1/PrfA and RF2/PrfB on the glutamine residue of the universally conserved GGQ motif.</text>
</comment>
<feature type="binding site" evidence="5">
    <location>
        <begin position="120"/>
        <end position="124"/>
    </location>
    <ligand>
        <name>S-adenosyl-L-methionine</name>
        <dbReference type="ChEBI" id="CHEBI:59789"/>
    </ligand>
</feature>
<dbReference type="InterPro" id="IPR029063">
    <property type="entry name" value="SAM-dependent_MTases_sf"/>
</dbReference>
<evidence type="ECO:0000256" key="1">
    <source>
        <dbReference type="ARBA" id="ARBA00022603"/>
    </source>
</evidence>
<gene>
    <name evidence="5 8" type="primary">prmC</name>
    <name evidence="8" type="ORF">COY66_05275</name>
</gene>
<dbReference type="Gene3D" id="1.10.8.10">
    <property type="entry name" value="DNA helicase RuvA subunit, C-terminal domain"/>
    <property type="match status" value="1"/>
</dbReference>
<sequence>MRINELLNQAVKSLKKKKNPSAYLDAEVLLSHVLKQNREYVLTHSEKTVTNNQIRKFKNLVKRRLKLEPIAYLIKKREFHGINFYVDQRVLIPRPETEILVETVLESVPKNSQVKIADIGTGSGCIAITLAKHLSQAQIIASDISKEALAVARKNARKHQVAHRIKFIRSNLLKTIKEPVNIIVANLPYLSSDYLTKELKYEPLKALVAKKQGRAFLEKILIQAAQKLAPGGKIFLEIHPPHLKYLRAMIKTYFVKINLTVKKDLAQRNRVIIITTKKA</sequence>
<organism evidence="8 9">
    <name type="scientific">Candidatus Kerfeldbacteria bacterium CG_4_10_14_0_8_um_filter_42_10</name>
    <dbReference type="NCBI Taxonomy" id="2014248"/>
    <lineage>
        <taxon>Bacteria</taxon>
        <taxon>Candidatus Kerfeldiibacteriota</taxon>
    </lineage>
</organism>
<comment type="caution">
    <text evidence="8">The sequence shown here is derived from an EMBL/GenBank/DDBJ whole genome shotgun (WGS) entry which is preliminary data.</text>
</comment>
<evidence type="ECO:0000256" key="4">
    <source>
        <dbReference type="ARBA" id="ARBA00048391"/>
    </source>
</evidence>
<keyword evidence="2 5" id="KW-0808">Transferase</keyword>
<reference evidence="8 9" key="1">
    <citation type="submission" date="2017-09" db="EMBL/GenBank/DDBJ databases">
        <title>Depth-based differentiation of microbial function through sediment-hosted aquifers and enrichment of novel symbionts in the deep terrestrial subsurface.</title>
        <authorList>
            <person name="Probst A.J."/>
            <person name="Ladd B."/>
            <person name="Jarett J.K."/>
            <person name="Geller-Mcgrath D.E."/>
            <person name="Sieber C.M."/>
            <person name="Emerson J.B."/>
            <person name="Anantharaman K."/>
            <person name="Thomas B.C."/>
            <person name="Malmstrom R."/>
            <person name="Stieglmeier M."/>
            <person name="Klingl A."/>
            <person name="Woyke T."/>
            <person name="Ryan C.M."/>
            <person name="Banfield J.F."/>
        </authorList>
    </citation>
    <scope>NUCLEOTIDE SEQUENCE [LARGE SCALE GENOMIC DNA]</scope>
    <source>
        <strain evidence="8">CG_4_10_14_0_8_um_filter_42_10</strain>
    </source>
</reference>
<dbReference type="HAMAP" id="MF_02126">
    <property type="entry name" value="RF_methyltr_PrmC"/>
    <property type="match status" value="1"/>
</dbReference>
<name>A0A2M7RGX4_9BACT</name>
<evidence type="ECO:0000313" key="8">
    <source>
        <dbReference type="EMBL" id="PIY95983.1"/>
    </source>
</evidence>
<dbReference type="InterPro" id="IPR019874">
    <property type="entry name" value="RF_methyltr_PrmC"/>
</dbReference>
<feature type="binding site" evidence="5">
    <location>
        <position position="143"/>
    </location>
    <ligand>
        <name>S-adenosyl-L-methionine</name>
        <dbReference type="ChEBI" id="CHEBI:59789"/>
    </ligand>
</feature>
<feature type="binding site" evidence="5">
    <location>
        <position position="186"/>
    </location>
    <ligand>
        <name>S-adenosyl-L-methionine</name>
        <dbReference type="ChEBI" id="CHEBI:59789"/>
    </ligand>
</feature>
<dbReference type="PANTHER" id="PTHR18895:SF74">
    <property type="entry name" value="MTRF1L RELEASE FACTOR GLUTAMINE METHYLTRANSFERASE"/>
    <property type="match status" value="1"/>
</dbReference>
<evidence type="ECO:0000256" key="2">
    <source>
        <dbReference type="ARBA" id="ARBA00022679"/>
    </source>
</evidence>
<dbReference type="InterPro" id="IPR007848">
    <property type="entry name" value="Small_mtfrase_dom"/>
</dbReference>
<dbReference type="EMBL" id="PFMD01000062">
    <property type="protein sequence ID" value="PIY95983.1"/>
    <property type="molecule type" value="Genomic_DNA"/>
</dbReference>
<dbReference type="SUPFAM" id="SSF53335">
    <property type="entry name" value="S-adenosyl-L-methionine-dependent methyltransferases"/>
    <property type="match status" value="1"/>
</dbReference>
<dbReference type="CDD" id="cd02440">
    <property type="entry name" value="AdoMet_MTases"/>
    <property type="match status" value="1"/>
</dbReference>
<dbReference type="InterPro" id="IPR040758">
    <property type="entry name" value="PrmC_N"/>
</dbReference>
<dbReference type="GO" id="GO:0102559">
    <property type="term" value="F:peptide chain release factor N(5)-glutamine methyltransferase activity"/>
    <property type="evidence" value="ECO:0007669"/>
    <property type="project" value="UniProtKB-EC"/>
</dbReference>
<dbReference type="GO" id="GO:0032259">
    <property type="term" value="P:methylation"/>
    <property type="evidence" value="ECO:0007669"/>
    <property type="project" value="UniProtKB-KW"/>
</dbReference>
<dbReference type="Gene3D" id="3.40.50.150">
    <property type="entry name" value="Vaccinia Virus protein VP39"/>
    <property type="match status" value="1"/>
</dbReference>
<evidence type="ECO:0000259" key="7">
    <source>
        <dbReference type="Pfam" id="PF17827"/>
    </source>
</evidence>
<dbReference type="Proteomes" id="UP000230779">
    <property type="component" value="Unassembled WGS sequence"/>
</dbReference>
<evidence type="ECO:0000256" key="3">
    <source>
        <dbReference type="ARBA" id="ARBA00022691"/>
    </source>
</evidence>
<dbReference type="NCBIfam" id="TIGR00536">
    <property type="entry name" value="hemK_fam"/>
    <property type="match status" value="1"/>
</dbReference>
<proteinExistence type="inferred from homology"/>
<evidence type="ECO:0000313" key="9">
    <source>
        <dbReference type="Proteomes" id="UP000230779"/>
    </source>
</evidence>
<dbReference type="Pfam" id="PF17827">
    <property type="entry name" value="PrmC_N"/>
    <property type="match status" value="1"/>
</dbReference>
<dbReference type="PANTHER" id="PTHR18895">
    <property type="entry name" value="HEMK METHYLTRANSFERASE"/>
    <property type="match status" value="1"/>
</dbReference>
<protein>
    <recommendedName>
        <fullName evidence="5">Release factor glutamine methyltransferase</fullName>
        <shortName evidence="5">RF MTase</shortName>
        <ecNumber evidence="5">2.1.1.297</ecNumber>
    </recommendedName>
    <alternativeName>
        <fullName evidence="5">N5-glutamine methyltransferase PrmC</fullName>
    </alternativeName>
    <alternativeName>
        <fullName evidence="5">Protein-(glutamine-N5) MTase PrmC</fullName>
    </alternativeName>
    <alternativeName>
        <fullName evidence="5">Protein-glutamine N-methyltransferase PrmC</fullName>
    </alternativeName>
</protein>
<dbReference type="NCBIfam" id="TIGR03534">
    <property type="entry name" value="RF_mod_PrmC"/>
    <property type="match status" value="1"/>
</dbReference>
<comment type="catalytic activity">
    <reaction evidence="4 5">
        <text>L-glutaminyl-[peptide chain release factor] + S-adenosyl-L-methionine = N(5)-methyl-L-glutaminyl-[peptide chain release factor] + S-adenosyl-L-homocysteine + H(+)</text>
        <dbReference type="Rhea" id="RHEA:42896"/>
        <dbReference type="Rhea" id="RHEA-COMP:10271"/>
        <dbReference type="Rhea" id="RHEA-COMP:10272"/>
        <dbReference type="ChEBI" id="CHEBI:15378"/>
        <dbReference type="ChEBI" id="CHEBI:30011"/>
        <dbReference type="ChEBI" id="CHEBI:57856"/>
        <dbReference type="ChEBI" id="CHEBI:59789"/>
        <dbReference type="ChEBI" id="CHEBI:61891"/>
        <dbReference type="EC" id="2.1.1.297"/>
    </reaction>
</comment>
<dbReference type="AlphaFoldDB" id="A0A2M7RGX4"/>
<comment type="similarity">
    <text evidence="5">Belongs to the protein N5-glutamine methyltransferase family. PrmC subfamily.</text>
</comment>
<keyword evidence="1 5" id="KW-0489">Methyltransferase</keyword>
<feature type="domain" description="Release factor glutamine methyltransferase N-terminal" evidence="7">
    <location>
        <begin position="5"/>
        <end position="74"/>
    </location>
</feature>
<keyword evidence="3 5" id="KW-0949">S-adenosyl-L-methionine</keyword>
<comment type="caution">
    <text evidence="5">Lacks conserved residue(s) required for the propagation of feature annotation.</text>
</comment>
<dbReference type="EC" id="2.1.1.297" evidence="5"/>
<dbReference type="InterPro" id="IPR004556">
    <property type="entry name" value="HemK-like"/>
</dbReference>
<accession>A0A2M7RGX4</accession>
<dbReference type="InterPro" id="IPR050320">
    <property type="entry name" value="N5-glutamine_MTase"/>
</dbReference>
<dbReference type="Pfam" id="PF05175">
    <property type="entry name" value="MTS"/>
    <property type="match status" value="1"/>
</dbReference>